<feature type="region of interest" description="Disordered" evidence="1">
    <location>
        <begin position="86"/>
        <end position="105"/>
    </location>
</feature>
<accession>A0ABP6JCF5</accession>
<dbReference type="Gene3D" id="3.40.50.1980">
    <property type="entry name" value="Nitrogenase molybdenum iron protein domain"/>
    <property type="match status" value="1"/>
</dbReference>
<comment type="caution">
    <text evidence="2">The sequence shown here is derived from an EMBL/GenBank/DDBJ whole genome shotgun (WGS) entry which is preliminary data.</text>
</comment>
<evidence type="ECO:0000256" key="1">
    <source>
        <dbReference type="SAM" id="MobiDB-lite"/>
    </source>
</evidence>
<gene>
    <name evidence="2" type="ORF">GCM10010446_11740</name>
</gene>
<proteinExistence type="predicted"/>
<keyword evidence="3" id="KW-1185">Reference proteome</keyword>
<evidence type="ECO:0000313" key="2">
    <source>
        <dbReference type="EMBL" id="GAA2928876.1"/>
    </source>
</evidence>
<feature type="compositionally biased region" description="Basic and acidic residues" evidence="1">
    <location>
        <begin position="93"/>
        <end position="105"/>
    </location>
</feature>
<protein>
    <submittedName>
        <fullName evidence="2">Uncharacterized protein</fullName>
    </submittedName>
</protein>
<reference evidence="3" key="1">
    <citation type="journal article" date="2019" name="Int. J. Syst. Evol. Microbiol.">
        <title>The Global Catalogue of Microorganisms (GCM) 10K type strain sequencing project: providing services to taxonomists for standard genome sequencing and annotation.</title>
        <authorList>
            <consortium name="The Broad Institute Genomics Platform"/>
            <consortium name="The Broad Institute Genome Sequencing Center for Infectious Disease"/>
            <person name="Wu L."/>
            <person name="Ma J."/>
        </authorList>
    </citation>
    <scope>NUCLEOTIDE SEQUENCE [LARGE SCALE GENOMIC DNA]</scope>
    <source>
        <strain evidence="3">JCM 9088</strain>
    </source>
</reference>
<dbReference type="SUPFAM" id="SSF53807">
    <property type="entry name" value="Helical backbone' metal receptor"/>
    <property type="match status" value="1"/>
</dbReference>
<dbReference type="Proteomes" id="UP001500403">
    <property type="component" value="Unassembled WGS sequence"/>
</dbReference>
<feature type="compositionally biased region" description="Basic and acidic residues" evidence="1">
    <location>
        <begin position="1"/>
        <end position="12"/>
    </location>
</feature>
<evidence type="ECO:0000313" key="3">
    <source>
        <dbReference type="Proteomes" id="UP001500403"/>
    </source>
</evidence>
<dbReference type="RefSeq" id="WP_344491689.1">
    <property type="nucleotide sequence ID" value="NZ_BAAAUD010000013.1"/>
</dbReference>
<feature type="compositionally biased region" description="Low complexity" evidence="1">
    <location>
        <begin position="130"/>
        <end position="139"/>
    </location>
</feature>
<dbReference type="EMBL" id="BAAAUD010000013">
    <property type="protein sequence ID" value="GAA2928876.1"/>
    <property type="molecule type" value="Genomic_DNA"/>
</dbReference>
<feature type="region of interest" description="Disordered" evidence="1">
    <location>
        <begin position="1"/>
        <end position="75"/>
    </location>
</feature>
<name>A0ABP6JCF5_9ACTN</name>
<sequence length="177" mass="18765">MPDRGRREEGGAVRHRHRRREARPPDGPLPPRLPGRIRPYAKVSSIGAVREDAGLPRPANRRINGPAAGVGPGRIDEADAGRILTGVYGGPEAADRDKAEDNAEDNALRKELDAVKNGQAEGVPDETRRLGPGAAAAGRVPDGLRAYSIKRGRPGGPPTPWRAGHVAQVTCLRAPSV</sequence>
<organism evidence="2 3">
    <name type="scientific">Streptomyces enissocaesilis</name>
    <dbReference type="NCBI Taxonomy" id="332589"/>
    <lineage>
        <taxon>Bacteria</taxon>
        <taxon>Bacillati</taxon>
        <taxon>Actinomycetota</taxon>
        <taxon>Actinomycetes</taxon>
        <taxon>Kitasatosporales</taxon>
        <taxon>Streptomycetaceae</taxon>
        <taxon>Streptomyces</taxon>
        <taxon>Streptomyces rochei group</taxon>
    </lineage>
</organism>
<feature type="region of interest" description="Disordered" evidence="1">
    <location>
        <begin position="111"/>
        <end position="139"/>
    </location>
</feature>